<evidence type="ECO:0000313" key="1">
    <source>
        <dbReference type="EMBL" id="SJM92941.1"/>
    </source>
</evidence>
<dbReference type="OrthoDB" id="9997at2"/>
<sequence length="421" mass="47090">MKTLLRLLFACLATVLLFCAVLVFFGVSDTPDVALKWSLTPADIMRAKKILHEGSKTKPDEIGTLELTRADLNLATNYLLNRYSKSAVNISVKENKLKFIVTATLPENRLGKYVNITFRLGNEDNNPLPSLTKFKAGKLLLPSKLAELVISKVIEHTSLKDYFILATHPIEAVRIDADKIVITYHSNRETLAKARDLLTHGTEKTALNPYQQQLLDVLAHHDPNWRLSLAELLKPLFALAYQRSTLDTAIEENKQVIFTVNDYVNKEGQQALPSHLLDATSIRQTPTFLYKRIDLAQHFIGSATITASANGQLAQMMGEEKELSDAKSGSGFSFVDLTADKAGTRFGEVATASPESARKLQKIMSEITHYRDFMPDPTHFPEHMNEAEFKKRYGSIESPIYKKLVKQIDAQVAGVAIYKTQ</sequence>
<reference evidence="2" key="1">
    <citation type="submission" date="2017-02" db="EMBL/GenBank/DDBJ databases">
        <authorList>
            <person name="Daims H."/>
        </authorList>
    </citation>
    <scope>NUCLEOTIDE SEQUENCE [LARGE SCALE GENOMIC DNA]</scope>
</reference>
<dbReference type="EMBL" id="FUKJ01000224">
    <property type="protein sequence ID" value="SJM92941.1"/>
    <property type="molecule type" value="Genomic_DNA"/>
</dbReference>
<dbReference type="RefSeq" id="WP_087147178.1">
    <property type="nucleotide sequence ID" value="NZ_FUKJ01000224.1"/>
</dbReference>
<keyword evidence="2" id="KW-1185">Reference proteome</keyword>
<name>A0A1R4HA90_9GAMM</name>
<organism evidence="1 2">
    <name type="scientific">Crenothrix polyspora</name>
    <dbReference type="NCBI Taxonomy" id="360316"/>
    <lineage>
        <taxon>Bacteria</taxon>
        <taxon>Pseudomonadati</taxon>
        <taxon>Pseudomonadota</taxon>
        <taxon>Gammaproteobacteria</taxon>
        <taxon>Methylococcales</taxon>
        <taxon>Crenotrichaceae</taxon>
        <taxon>Crenothrix</taxon>
    </lineage>
</organism>
<protein>
    <submittedName>
        <fullName evidence="1">Uncharacterized protein</fullName>
    </submittedName>
</protein>
<gene>
    <name evidence="1" type="ORF">CRENPOLYSF2_300006</name>
</gene>
<dbReference type="AlphaFoldDB" id="A0A1R4HA90"/>
<evidence type="ECO:0000313" key="2">
    <source>
        <dbReference type="Proteomes" id="UP000195442"/>
    </source>
</evidence>
<proteinExistence type="predicted"/>
<dbReference type="Proteomes" id="UP000195442">
    <property type="component" value="Unassembled WGS sequence"/>
</dbReference>
<accession>A0A1R4HA90</accession>